<dbReference type="EMBL" id="ACBX02000069">
    <property type="protein sequence ID" value="EFB33647.1"/>
    <property type="molecule type" value="Genomic_DNA"/>
</dbReference>
<protein>
    <submittedName>
        <fullName evidence="1">Uncharacterized protein</fullName>
    </submittedName>
</protein>
<proteinExistence type="predicted"/>
<dbReference type="AlphaFoldDB" id="D1PI24"/>
<dbReference type="Proteomes" id="UP000004477">
    <property type="component" value="Unassembled WGS sequence"/>
</dbReference>
<dbReference type="HOGENOM" id="CLU_2918814_0_0_10"/>
<comment type="caution">
    <text evidence="1">The sequence shown here is derived from an EMBL/GenBank/DDBJ whole genome shotgun (WGS) entry which is preliminary data.</text>
</comment>
<sequence>MGGGFKNKNVTLSPRLKTITRTKIITFKTNHQSASPEFRGLGFPDQYHACGSRQILKEKAR</sequence>
<keyword evidence="2" id="KW-1185">Reference proteome</keyword>
<reference evidence="1" key="1">
    <citation type="submission" date="2009-11" db="EMBL/GenBank/DDBJ databases">
        <authorList>
            <person name="Weinstock G."/>
            <person name="Sodergren E."/>
            <person name="Clifton S."/>
            <person name="Fulton L."/>
            <person name="Fulton B."/>
            <person name="Courtney L."/>
            <person name="Fronick C."/>
            <person name="Harrison M."/>
            <person name="Strong C."/>
            <person name="Farmer C."/>
            <person name="Delahaunty K."/>
            <person name="Markovic C."/>
            <person name="Hall O."/>
            <person name="Minx P."/>
            <person name="Tomlinson C."/>
            <person name="Mitreva M."/>
            <person name="Nelson J."/>
            <person name="Hou S."/>
            <person name="Wollam A."/>
            <person name="Pepin K.H."/>
            <person name="Johnson M."/>
            <person name="Bhonagiri V."/>
            <person name="Nash W.E."/>
            <person name="Warren W."/>
            <person name="Chinwalla A."/>
            <person name="Mardis E.R."/>
            <person name="Wilson R.K."/>
        </authorList>
    </citation>
    <scope>NUCLEOTIDE SEQUENCE [LARGE SCALE GENOMIC DNA]</scope>
    <source>
        <strain evidence="1">DSM 18205</strain>
    </source>
</reference>
<evidence type="ECO:0000313" key="1">
    <source>
        <dbReference type="EMBL" id="EFB33647.1"/>
    </source>
</evidence>
<gene>
    <name evidence="1" type="ORF">PREVCOP_06904</name>
</gene>
<name>D1PI24_9BACT</name>
<accession>D1PI24</accession>
<dbReference type="PaxDb" id="537011-PREVCOP_06904"/>
<evidence type="ECO:0000313" key="2">
    <source>
        <dbReference type="Proteomes" id="UP000004477"/>
    </source>
</evidence>
<organism evidence="1 2">
    <name type="scientific">Segatella copri DSM 18205</name>
    <dbReference type="NCBI Taxonomy" id="537011"/>
    <lineage>
        <taxon>Bacteria</taxon>
        <taxon>Pseudomonadati</taxon>
        <taxon>Bacteroidota</taxon>
        <taxon>Bacteroidia</taxon>
        <taxon>Bacteroidales</taxon>
        <taxon>Prevotellaceae</taxon>
        <taxon>Segatella</taxon>
    </lineage>
</organism>